<dbReference type="InterPro" id="IPR050463">
    <property type="entry name" value="Gfo/Idh/MocA_oxidrdct_glycsds"/>
</dbReference>
<dbReference type="InterPro" id="IPR055170">
    <property type="entry name" value="GFO_IDH_MocA-like_dom"/>
</dbReference>
<evidence type="ECO:0000313" key="4">
    <source>
        <dbReference type="Proteomes" id="UP001300692"/>
    </source>
</evidence>
<dbReference type="InterPro" id="IPR036291">
    <property type="entry name" value="NAD(P)-bd_dom_sf"/>
</dbReference>
<dbReference type="Gene3D" id="3.30.360.10">
    <property type="entry name" value="Dihydrodipicolinate Reductase, domain 2"/>
    <property type="match status" value="1"/>
</dbReference>
<organism evidence="3 4">
    <name type="scientific">Reichenbachiella ulvae</name>
    <dbReference type="NCBI Taxonomy" id="2980104"/>
    <lineage>
        <taxon>Bacteria</taxon>
        <taxon>Pseudomonadati</taxon>
        <taxon>Bacteroidota</taxon>
        <taxon>Cytophagia</taxon>
        <taxon>Cytophagales</taxon>
        <taxon>Reichenbachiellaceae</taxon>
        <taxon>Reichenbachiella</taxon>
    </lineage>
</organism>
<dbReference type="Gene3D" id="3.40.50.720">
    <property type="entry name" value="NAD(P)-binding Rossmann-like Domain"/>
    <property type="match status" value="1"/>
</dbReference>
<gene>
    <name evidence="3" type="ORF">N7U62_01285</name>
</gene>
<evidence type="ECO:0000313" key="3">
    <source>
        <dbReference type="EMBL" id="MCV9385272.1"/>
    </source>
</evidence>
<dbReference type="Pfam" id="PF01408">
    <property type="entry name" value="GFO_IDH_MocA"/>
    <property type="match status" value="1"/>
</dbReference>
<feature type="domain" description="GFO/IDH/MocA-like oxidoreductase" evidence="2">
    <location>
        <begin position="173"/>
        <end position="305"/>
    </location>
</feature>
<evidence type="ECO:0000259" key="2">
    <source>
        <dbReference type="Pfam" id="PF22725"/>
    </source>
</evidence>
<dbReference type="SUPFAM" id="SSF55347">
    <property type="entry name" value="Glyceraldehyde-3-phosphate dehydrogenase-like, C-terminal domain"/>
    <property type="match status" value="1"/>
</dbReference>
<dbReference type="InterPro" id="IPR000683">
    <property type="entry name" value="Gfo/Idh/MocA-like_OxRdtase_N"/>
</dbReference>
<name>A0ABT3CNQ3_9BACT</name>
<feature type="domain" description="Gfo/Idh/MocA-like oxidoreductase N-terminal" evidence="1">
    <location>
        <begin position="45"/>
        <end position="164"/>
    </location>
</feature>
<evidence type="ECO:0000259" key="1">
    <source>
        <dbReference type="Pfam" id="PF01408"/>
    </source>
</evidence>
<dbReference type="EMBL" id="JAOYOD010000001">
    <property type="protein sequence ID" value="MCV9385272.1"/>
    <property type="molecule type" value="Genomic_DNA"/>
</dbReference>
<dbReference type="Pfam" id="PF22725">
    <property type="entry name" value="GFO_IDH_MocA_C3"/>
    <property type="match status" value="1"/>
</dbReference>
<accession>A0ABT3CNQ3</accession>
<comment type="caution">
    <text evidence="3">The sequence shown here is derived from an EMBL/GenBank/DDBJ whole genome shotgun (WGS) entry which is preliminary data.</text>
</comment>
<sequence length="420" mass="47470">MERRNFIKQATKVTAGLGAGLSLVSCSQSNGSKKMVAPWPDDQRIRIGIIGVGNRGSSIVDVLNASPIFKVIACCDVLSFRLNDAMKRINDEAKGYRDYEDLLKNDELEAVVISTPLHEHYRIAMDALDADLHIMCEKALAHDIEQSQNIKRKADQSNKLFQISYQYQLNPTFKAIKDIIHSGHCGKVMRIDACWHRNSNWRRPVENPALERQINWRMYREYSGGLMAELGSHHLNMIDNIMGTHPVKVVGSGGIDYWKDGREVFDNVYTIFDYPNGAKASFSSILSNKYEDQTIKFYGDKATIVTNQMNEAYIYPEGESASGWGEGIDGVSGASIKLVDDDQVQGRKITPREEVNNCPFEDNYMKTTWLLYDNFAAAIKGEKELLVGLEDGYQSAISVHMANMAMREERTVKWLPEYDI</sequence>
<dbReference type="PROSITE" id="PS51257">
    <property type="entry name" value="PROKAR_LIPOPROTEIN"/>
    <property type="match status" value="1"/>
</dbReference>
<dbReference type="PANTHER" id="PTHR43818">
    <property type="entry name" value="BCDNA.GH03377"/>
    <property type="match status" value="1"/>
</dbReference>
<dbReference type="PANTHER" id="PTHR43818:SF12">
    <property type="entry name" value="NADH-DEPENDENT DEHYDROGENASE-RELATED"/>
    <property type="match status" value="1"/>
</dbReference>
<dbReference type="RefSeq" id="WP_264136064.1">
    <property type="nucleotide sequence ID" value="NZ_JAOYOD010000001.1"/>
</dbReference>
<proteinExistence type="predicted"/>
<keyword evidence="4" id="KW-1185">Reference proteome</keyword>
<dbReference type="Proteomes" id="UP001300692">
    <property type="component" value="Unassembled WGS sequence"/>
</dbReference>
<dbReference type="SUPFAM" id="SSF51735">
    <property type="entry name" value="NAD(P)-binding Rossmann-fold domains"/>
    <property type="match status" value="1"/>
</dbReference>
<reference evidence="3 4" key="1">
    <citation type="submission" date="2022-10" db="EMBL/GenBank/DDBJ databases">
        <title>Comparative genomics and taxonomic characterization of three novel marine species of genus Reichenbachiella exhibiting antioxidant and polysaccharide degradation activities.</title>
        <authorList>
            <person name="Muhammad N."/>
            <person name="Lee Y.-J."/>
            <person name="Ko J."/>
            <person name="Kim S.-G."/>
        </authorList>
    </citation>
    <scope>NUCLEOTIDE SEQUENCE [LARGE SCALE GENOMIC DNA]</scope>
    <source>
        <strain evidence="3 4">ABR2-5</strain>
    </source>
</reference>
<protein>
    <submittedName>
        <fullName evidence="3">Gfo/Idh/MocA family oxidoreductase</fullName>
    </submittedName>
</protein>